<sequence>MRSSFIILTFAAACLLGSSLTSPIYAKRGIVGNALDLLLGTPPHDGYPAVYPPNYVPGHAAFIVYTLSQLILPEEENKIARGNVSREDVSSSKTSSGYSAVAGYMDEEHVVIEEALGGAEDDKAYAAGNSLKVLEAM</sequence>
<dbReference type="GeneID" id="35439464"/>
<accession>A0A2G4SZ75</accession>
<dbReference type="Proteomes" id="UP000242254">
    <property type="component" value="Unassembled WGS sequence"/>
</dbReference>
<protein>
    <submittedName>
        <fullName evidence="2">Uncharacterized protein</fullName>
    </submittedName>
</protein>
<dbReference type="RefSeq" id="XP_023467780.1">
    <property type="nucleotide sequence ID" value="XM_023608474.1"/>
</dbReference>
<keyword evidence="3" id="KW-1185">Reference proteome</keyword>
<keyword evidence="1" id="KW-0732">Signal</keyword>
<evidence type="ECO:0000313" key="3">
    <source>
        <dbReference type="Proteomes" id="UP000242254"/>
    </source>
</evidence>
<feature type="chain" id="PRO_5013727455" evidence="1">
    <location>
        <begin position="27"/>
        <end position="137"/>
    </location>
</feature>
<organism evidence="2 3">
    <name type="scientific">Rhizopus microsporus ATCC 52813</name>
    <dbReference type="NCBI Taxonomy" id="1340429"/>
    <lineage>
        <taxon>Eukaryota</taxon>
        <taxon>Fungi</taxon>
        <taxon>Fungi incertae sedis</taxon>
        <taxon>Mucoromycota</taxon>
        <taxon>Mucoromycotina</taxon>
        <taxon>Mucoromycetes</taxon>
        <taxon>Mucorales</taxon>
        <taxon>Mucorineae</taxon>
        <taxon>Rhizopodaceae</taxon>
        <taxon>Rhizopus</taxon>
    </lineage>
</organism>
<dbReference type="AlphaFoldDB" id="A0A2G4SZ75"/>
<name>A0A2G4SZ75_RHIZD</name>
<dbReference type="EMBL" id="KZ303846">
    <property type="protein sequence ID" value="PHZ14072.1"/>
    <property type="molecule type" value="Genomic_DNA"/>
</dbReference>
<reference evidence="2 3" key="1">
    <citation type="journal article" date="2016" name="Proc. Natl. Acad. Sci. U.S.A.">
        <title>Lipid metabolic changes in an early divergent fungus govern the establishment of a mutualistic symbiosis with endobacteria.</title>
        <authorList>
            <person name="Lastovetsky O.A."/>
            <person name="Gaspar M.L."/>
            <person name="Mondo S.J."/>
            <person name="LaButti K.M."/>
            <person name="Sandor L."/>
            <person name="Grigoriev I.V."/>
            <person name="Henry S.A."/>
            <person name="Pawlowska T.E."/>
        </authorList>
    </citation>
    <scope>NUCLEOTIDE SEQUENCE [LARGE SCALE GENOMIC DNA]</scope>
    <source>
        <strain evidence="2 3">ATCC 52813</strain>
    </source>
</reference>
<evidence type="ECO:0000313" key="2">
    <source>
        <dbReference type="EMBL" id="PHZ14072.1"/>
    </source>
</evidence>
<feature type="signal peptide" evidence="1">
    <location>
        <begin position="1"/>
        <end position="26"/>
    </location>
</feature>
<evidence type="ECO:0000256" key="1">
    <source>
        <dbReference type="SAM" id="SignalP"/>
    </source>
</evidence>
<proteinExistence type="predicted"/>
<gene>
    <name evidence="2" type="ORF">RHIMIDRAFT_236063</name>
</gene>